<dbReference type="Pfam" id="PF18962">
    <property type="entry name" value="Por_Secre_tail"/>
    <property type="match status" value="1"/>
</dbReference>
<proteinExistence type="predicted"/>
<accession>A0A1W6MNE0</accession>
<dbReference type="STRING" id="331648.BST97_14135"/>
<dbReference type="NCBIfam" id="TIGR04183">
    <property type="entry name" value="Por_Secre_tail"/>
    <property type="match status" value="1"/>
</dbReference>
<feature type="signal peptide" evidence="2">
    <location>
        <begin position="1"/>
        <end position="19"/>
    </location>
</feature>
<reference evidence="4 5" key="1">
    <citation type="submission" date="2016-11" db="EMBL/GenBank/DDBJ databases">
        <title>Trade-off between light-utilization and light-protection in marine flavobacteria.</title>
        <authorList>
            <person name="Kumagai Y."/>
        </authorList>
    </citation>
    <scope>NUCLEOTIDE SEQUENCE [LARGE SCALE GENOMIC DNA]</scope>
    <source>
        <strain evidence="4 5">JCM 13191</strain>
    </source>
</reference>
<dbReference type="EMBL" id="CP019344">
    <property type="protein sequence ID" value="ARN79036.1"/>
    <property type="molecule type" value="Genomic_DNA"/>
</dbReference>
<evidence type="ECO:0000256" key="1">
    <source>
        <dbReference type="ARBA" id="ARBA00022729"/>
    </source>
</evidence>
<dbReference type="InterPro" id="IPR026444">
    <property type="entry name" value="Secre_tail"/>
</dbReference>
<dbReference type="RefSeq" id="WP_085767838.1">
    <property type="nucleotide sequence ID" value="NZ_CP019344.1"/>
</dbReference>
<gene>
    <name evidence="4" type="ORF">BST97_14135</name>
</gene>
<keyword evidence="1 2" id="KW-0732">Signal</keyword>
<keyword evidence="5" id="KW-1185">Reference proteome</keyword>
<evidence type="ECO:0000313" key="4">
    <source>
        <dbReference type="EMBL" id="ARN79036.1"/>
    </source>
</evidence>
<feature type="domain" description="Secretion system C-terminal sorting" evidence="3">
    <location>
        <begin position="1130"/>
        <end position="1205"/>
    </location>
</feature>
<dbReference type="OrthoDB" id="862563at2"/>
<evidence type="ECO:0000259" key="3">
    <source>
        <dbReference type="Pfam" id="PF18962"/>
    </source>
</evidence>
<dbReference type="Proteomes" id="UP000193431">
    <property type="component" value="Chromosome"/>
</dbReference>
<dbReference type="AlphaFoldDB" id="A0A1W6MNE0"/>
<organism evidence="4 5">
    <name type="scientific">Nonlabens spongiae</name>
    <dbReference type="NCBI Taxonomy" id="331648"/>
    <lineage>
        <taxon>Bacteria</taxon>
        <taxon>Pseudomonadati</taxon>
        <taxon>Bacteroidota</taxon>
        <taxon>Flavobacteriia</taxon>
        <taxon>Flavobacteriales</taxon>
        <taxon>Flavobacteriaceae</taxon>
        <taxon>Nonlabens</taxon>
    </lineage>
</organism>
<sequence length="1207" mass="129863">MRILKFTSCLLAFAGLMHAQQISVSSARFTSNQEMNTPPSPNNVQPITSTLSTPIWGTGAAIGSSEGQFANAFINAGSYSPGDNVSSWTALSIYDNGGANIPGAAYWTRSTLGYSQGAYWNGTIPVASPTAANGVAIFDSDYMDNNGTQLAFGTGTSPSSHKGELISPRIDLTGHADEAMKIEFFSFYRNFQISELSVSISTDDGSTWTTADYRSLTADQTEEMVSVIFSNATAGVTNLSQCRIKFTFDGDYYFAIVDDVSIEPATSADLTIDILNSGNSVGFEYGDQVHITGNRFFPISQIIQDARYISFGANVKNIGAITADLSDAPALNLLVERGDDINGWVAVHTQNLSATQSIDPNDGVTLTGILDDTSWMTLGSYRVTYTATFNGTDADNSNNTAIHFFDITANNYISKVGVDTNGDPLYTRRIFPGGGPFQEWELGSVFNLENASGSGIEISAINYVYYIATNYNGAANHTLYAHIYSINDANNDGVINDRTELTQVGLAESNLTGLGTTVINGSYGTASFNNFTDPMGSNTLGTLPSGKYYISIVTNPSLSGGLSTFNTGDVPWLGVSEEKNYNMNVGFIPNPPSDFIINPSPLSMTDSSGAESFNWLGFGADIIPSMSIEINTTRNTSIADGSYGSNSTWSNGVVPTDNETVYIDNDISIDSDVTITGDVTINNSKSLSIKPGKVLTLDGNLDNSAGGNIVFESDATGNGQLLVNTGGSLSGPAIVERFIPALNNSRRAFRFITPAVTSTGSIYENWQENGNTPAGFGTHITGSTTGANGFDQTISGNPSMFTYEHLNNSWEAISNTDTNTLQAGKAYRILVRGDRNFDLNNGTVPPVNSNVILRTKGSLELADVEFKGEVVNGNDSGALSRQAGEFSFIGNPYQAIVDFENLAKININPNFVYIWNPNLGTSGAYETVDVSGAIDSRQFIQPGQAFFVLTVANGDTSLTFNEAAKSVNNFSNSPFSIPSISNYVDITLTDANELVLDKLKINFDGENEVNNMDAPKLFNQYENIYIESQGRNLSIEHRALPSQSETVPLFLSGHDRSDFKLTLDINIPMNLTAMLMDNLDRTSTVLSQGENIIEFQADPSISGSMDLNRFELRFNLQTLSIADVNSNVDLYPNPSSNGQISISSQLFSEGDVTLSLHNIMGQEILRKEVIDSTSDTLKLNTQGIAAGTYILQINSAKVMVSKKIILR</sequence>
<evidence type="ECO:0000313" key="5">
    <source>
        <dbReference type="Proteomes" id="UP000193431"/>
    </source>
</evidence>
<name>A0A1W6MNE0_9FLAO</name>
<protein>
    <recommendedName>
        <fullName evidence="3">Secretion system C-terminal sorting domain-containing protein</fullName>
    </recommendedName>
</protein>
<feature type="chain" id="PRO_5012935888" description="Secretion system C-terminal sorting domain-containing protein" evidence="2">
    <location>
        <begin position="20"/>
        <end position="1207"/>
    </location>
</feature>
<evidence type="ECO:0000256" key="2">
    <source>
        <dbReference type="SAM" id="SignalP"/>
    </source>
</evidence>